<evidence type="ECO:0000313" key="3">
    <source>
        <dbReference type="Proteomes" id="UP000076079"/>
    </source>
</evidence>
<evidence type="ECO:0000256" key="1">
    <source>
        <dbReference type="SAM" id="Phobius"/>
    </source>
</evidence>
<evidence type="ECO:0000313" key="2">
    <source>
        <dbReference type="EMBL" id="AMY12833.1"/>
    </source>
</evidence>
<proteinExistence type="predicted"/>
<accession>A0A143PXD2</accession>
<gene>
    <name evidence="2" type="ORF">LuPra_06117</name>
</gene>
<organism evidence="2 3">
    <name type="scientific">Luteitalea pratensis</name>
    <dbReference type="NCBI Taxonomy" id="1855912"/>
    <lineage>
        <taxon>Bacteria</taxon>
        <taxon>Pseudomonadati</taxon>
        <taxon>Acidobacteriota</taxon>
        <taxon>Vicinamibacteria</taxon>
        <taxon>Vicinamibacterales</taxon>
        <taxon>Vicinamibacteraceae</taxon>
        <taxon>Luteitalea</taxon>
    </lineage>
</organism>
<name>A0A143PXD2_LUTPR</name>
<keyword evidence="1" id="KW-1133">Transmembrane helix</keyword>
<evidence type="ECO:0008006" key="4">
    <source>
        <dbReference type="Google" id="ProtNLM"/>
    </source>
</evidence>
<dbReference type="Pfam" id="PF13795">
    <property type="entry name" value="HupE_UreJ_2"/>
    <property type="match status" value="1"/>
</dbReference>
<dbReference type="InterPro" id="IPR032809">
    <property type="entry name" value="Put_HupE_UreJ"/>
</dbReference>
<sequence>MLLLGIEHILAGYDHLVFLGCLLLAGGTWRSRLGIASAFTVAHSITLILAAVRIVNPPAGFVEPAIAVTIAYVALENLIGDPHRSRWPTAFGFGLIHGFGFAGMLDVLDLPARQWFAAVLAFNVGVEIGQVAVVAVAMPLVIAITRSSWHPRVVRYASSAVLGLSGLWFVERMQ</sequence>
<dbReference type="KEGG" id="abac:LuPra_06117"/>
<reference evidence="2 3" key="1">
    <citation type="journal article" date="2016" name="Genome Announc.">
        <title>First Complete Genome Sequence of a Subdivision 6 Acidobacterium Strain.</title>
        <authorList>
            <person name="Huang S."/>
            <person name="Vieira S."/>
            <person name="Bunk B."/>
            <person name="Riedel T."/>
            <person name="Sproer C."/>
            <person name="Overmann J."/>
        </authorList>
    </citation>
    <scope>NUCLEOTIDE SEQUENCE [LARGE SCALE GENOMIC DNA]</scope>
    <source>
        <strain evidence="3">DSM 100886 HEG_-6_39</strain>
    </source>
</reference>
<reference evidence="3" key="2">
    <citation type="submission" date="2016-04" db="EMBL/GenBank/DDBJ databases">
        <title>First Complete Genome Sequence of a Subdivision 6 Acidobacterium.</title>
        <authorList>
            <person name="Huang S."/>
            <person name="Vieira S."/>
            <person name="Bunk B."/>
            <person name="Riedel T."/>
            <person name="Sproeer C."/>
            <person name="Overmann J."/>
        </authorList>
    </citation>
    <scope>NUCLEOTIDE SEQUENCE [LARGE SCALE GENOMIC DNA]</scope>
    <source>
        <strain evidence="3">DSM 100886 HEG_-6_39</strain>
    </source>
</reference>
<feature type="transmembrane region" description="Helical" evidence="1">
    <location>
        <begin position="33"/>
        <end position="52"/>
    </location>
</feature>
<feature type="transmembrane region" description="Helical" evidence="1">
    <location>
        <begin position="114"/>
        <end position="141"/>
    </location>
</feature>
<dbReference type="EMBL" id="CP015136">
    <property type="protein sequence ID" value="AMY12833.1"/>
    <property type="molecule type" value="Genomic_DNA"/>
</dbReference>
<feature type="transmembrane region" description="Helical" evidence="1">
    <location>
        <begin position="153"/>
        <end position="170"/>
    </location>
</feature>
<feature type="transmembrane region" description="Helical" evidence="1">
    <location>
        <begin position="6"/>
        <end position="26"/>
    </location>
</feature>
<keyword evidence="1" id="KW-0812">Transmembrane</keyword>
<protein>
    <recommendedName>
        <fullName evidence="4">HupE / UreJ protein</fullName>
    </recommendedName>
</protein>
<dbReference type="Proteomes" id="UP000076079">
    <property type="component" value="Chromosome"/>
</dbReference>
<dbReference type="AlphaFoldDB" id="A0A143PXD2"/>
<feature type="transmembrane region" description="Helical" evidence="1">
    <location>
        <begin position="87"/>
        <end position="108"/>
    </location>
</feature>
<dbReference type="STRING" id="1855912.LuPra_06117"/>
<keyword evidence="3" id="KW-1185">Reference proteome</keyword>
<keyword evidence="1" id="KW-0472">Membrane</keyword>